<sequence length="431" mass="45321">MPIPILMPALSPTMEEGKLAKWHVKEGDKVSSGDVIAEIETDKATMEVEAVDEGRIGKLLVAEGTENVPVNKPIAILLGEGEDVSALKDAPAAPTAPHSKVEAPKQDAAPVAPQPVVPQPAAPAAKAPAPHEAGARIFASPLAKRIAKEKGVDLAVLTGTGPRGRIVKADVEGAKPGAAAPRAAVQGAAPAVAGPAIDPRAFYEAGSYEEVPLDSMRRTIARRLTQAMQEIPHFYLTIDCELDELLRVRKHLNETGGVKLSVNDFLIRASALALMKVPNANVSFAGTALLKHKHADIGIAVALDGGLITPIIRHAETKGLAEIAAEAKELAERARTKKLKPQEFEGGSFSISNLGMFGIKNFTAVINPPQAAILAVGKGEERAVVRNGKIEAATVMTVTMSCDHRAIDGALGAQFLEAFKAFVEYPPSMLL</sequence>
<evidence type="ECO:0000259" key="11">
    <source>
        <dbReference type="PROSITE" id="PS51826"/>
    </source>
</evidence>
<dbReference type="FunFam" id="2.40.50.100:FF:000010">
    <property type="entry name" value="Acetyltransferase component of pyruvate dehydrogenase complex"/>
    <property type="match status" value="1"/>
</dbReference>
<keyword evidence="3 8" id="KW-0808">Transferase</keyword>
<dbReference type="InterPro" id="IPR006257">
    <property type="entry name" value="LAT1"/>
</dbReference>
<dbReference type="PROSITE" id="PS51826">
    <property type="entry name" value="PSBD"/>
    <property type="match status" value="1"/>
</dbReference>
<gene>
    <name evidence="12" type="ORF">F2P47_13005</name>
</gene>
<accession>A0A6N6VF17</accession>
<reference evidence="12 13" key="1">
    <citation type="submission" date="2019-09" db="EMBL/GenBank/DDBJ databases">
        <title>Parvibaculum sedimenti sp. nov., isolated from sediment.</title>
        <authorList>
            <person name="Wang Y."/>
        </authorList>
    </citation>
    <scope>NUCLEOTIDE SEQUENCE [LARGE SCALE GENOMIC DNA]</scope>
    <source>
        <strain evidence="12 13">HXT-9</strain>
    </source>
</reference>
<dbReference type="PANTHER" id="PTHR23151">
    <property type="entry name" value="DIHYDROLIPOAMIDE ACETYL/SUCCINYL-TRANSFERASE-RELATED"/>
    <property type="match status" value="1"/>
</dbReference>
<keyword evidence="13" id="KW-1185">Reference proteome</keyword>
<evidence type="ECO:0000256" key="5">
    <source>
        <dbReference type="ARBA" id="ARBA00023315"/>
    </source>
</evidence>
<evidence type="ECO:0000256" key="4">
    <source>
        <dbReference type="ARBA" id="ARBA00022823"/>
    </source>
</evidence>
<dbReference type="Gene3D" id="4.10.320.10">
    <property type="entry name" value="E3-binding domain"/>
    <property type="match status" value="1"/>
</dbReference>
<dbReference type="Pfam" id="PF02817">
    <property type="entry name" value="E3_binding"/>
    <property type="match status" value="1"/>
</dbReference>
<evidence type="ECO:0000256" key="9">
    <source>
        <dbReference type="SAM" id="MobiDB-lite"/>
    </source>
</evidence>
<evidence type="ECO:0000256" key="7">
    <source>
        <dbReference type="ARBA" id="ARBA00048370"/>
    </source>
</evidence>
<comment type="caution">
    <text evidence="12">The sequence shown here is derived from an EMBL/GenBank/DDBJ whole genome shotgun (WGS) entry which is preliminary data.</text>
</comment>
<dbReference type="Pfam" id="PF00198">
    <property type="entry name" value="2-oxoacid_dh"/>
    <property type="match status" value="1"/>
</dbReference>
<dbReference type="EMBL" id="WESC01000011">
    <property type="protein sequence ID" value="KAB7739344.1"/>
    <property type="molecule type" value="Genomic_DNA"/>
</dbReference>
<evidence type="ECO:0000259" key="10">
    <source>
        <dbReference type="PROSITE" id="PS50968"/>
    </source>
</evidence>
<comment type="cofactor">
    <cofactor evidence="8">
        <name>(R)-lipoate</name>
        <dbReference type="ChEBI" id="CHEBI:83088"/>
    </cofactor>
    <text evidence="8">Binds 1 lipoyl cofactor covalently.</text>
</comment>
<protein>
    <recommendedName>
        <fullName evidence="8">Acetyltransferase component of pyruvate dehydrogenase complex</fullName>
        <ecNumber evidence="8">2.3.1.12</ecNumber>
    </recommendedName>
</protein>
<name>A0A6N6VF17_9HYPH</name>
<dbReference type="Proteomes" id="UP000468901">
    <property type="component" value="Unassembled WGS sequence"/>
</dbReference>
<comment type="function">
    <text evidence="6">The pyruvate dehydrogenase complex catalyzes the overall conversion of pyruvate to acetyl-CoA and CO(2). It contains multiple copies of three enzymatic components: pyruvate dehydrogenase (E1), dihydrolipoamide acetyltransferase (E2) and lipoamide dehydrogenase (E3).</text>
</comment>
<dbReference type="InterPro" id="IPR000089">
    <property type="entry name" value="Biotin_lipoyl"/>
</dbReference>
<dbReference type="GO" id="GO:0006086">
    <property type="term" value="P:pyruvate decarboxylation to acetyl-CoA"/>
    <property type="evidence" value="ECO:0007669"/>
    <property type="project" value="InterPro"/>
</dbReference>
<dbReference type="InterPro" id="IPR004167">
    <property type="entry name" value="PSBD"/>
</dbReference>
<evidence type="ECO:0000256" key="3">
    <source>
        <dbReference type="ARBA" id="ARBA00022679"/>
    </source>
</evidence>
<feature type="compositionally biased region" description="Pro residues" evidence="9">
    <location>
        <begin position="112"/>
        <end position="121"/>
    </location>
</feature>
<dbReference type="Gene3D" id="3.30.559.10">
    <property type="entry name" value="Chloramphenicol acetyltransferase-like domain"/>
    <property type="match status" value="1"/>
</dbReference>
<feature type="domain" description="Peripheral subunit-binding (PSBD)" evidence="11">
    <location>
        <begin position="138"/>
        <end position="175"/>
    </location>
</feature>
<evidence type="ECO:0000256" key="6">
    <source>
        <dbReference type="ARBA" id="ARBA00025211"/>
    </source>
</evidence>
<dbReference type="InterPro" id="IPR036625">
    <property type="entry name" value="E3-bd_dom_sf"/>
</dbReference>
<dbReference type="InterPro" id="IPR011053">
    <property type="entry name" value="Single_hybrid_motif"/>
</dbReference>
<dbReference type="PROSITE" id="PS00189">
    <property type="entry name" value="LIPOYL"/>
    <property type="match status" value="1"/>
</dbReference>
<comment type="similarity">
    <text evidence="1 8">Belongs to the 2-oxoacid dehydrogenase family.</text>
</comment>
<proteinExistence type="inferred from homology"/>
<dbReference type="SUPFAM" id="SSF52777">
    <property type="entry name" value="CoA-dependent acyltransferases"/>
    <property type="match status" value="1"/>
</dbReference>
<evidence type="ECO:0000256" key="8">
    <source>
        <dbReference type="RuleBase" id="RU361137"/>
    </source>
</evidence>
<dbReference type="SUPFAM" id="SSF47005">
    <property type="entry name" value="Peripheral subunit-binding domain of 2-oxo acid dehydrogenase complex"/>
    <property type="match status" value="1"/>
</dbReference>
<comment type="subunit">
    <text evidence="2">Forms a 24-polypeptide structural core with octahedral symmetry.</text>
</comment>
<evidence type="ECO:0000313" key="12">
    <source>
        <dbReference type="EMBL" id="KAB7739344.1"/>
    </source>
</evidence>
<dbReference type="Gene3D" id="2.40.50.100">
    <property type="match status" value="1"/>
</dbReference>
<keyword evidence="5 8" id="KW-0012">Acyltransferase</keyword>
<dbReference type="InterPro" id="IPR003016">
    <property type="entry name" value="2-oxoA_DH_lipoyl-BS"/>
</dbReference>
<keyword evidence="12" id="KW-0670">Pyruvate</keyword>
<feature type="region of interest" description="Disordered" evidence="9">
    <location>
        <begin position="88"/>
        <end position="129"/>
    </location>
</feature>
<evidence type="ECO:0000256" key="2">
    <source>
        <dbReference type="ARBA" id="ARBA00011484"/>
    </source>
</evidence>
<evidence type="ECO:0000256" key="1">
    <source>
        <dbReference type="ARBA" id="ARBA00007317"/>
    </source>
</evidence>
<dbReference type="GO" id="GO:0045254">
    <property type="term" value="C:pyruvate dehydrogenase complex"/>
    <property type="evidence" value="ECO:0007669"/>
    <property type="project" value="UniProtKB-UniRule"/>
</dbReference>
<dbReference type="SUPFAM" id="SSF51230">
    <property type="entry name" value="Single hybrid motif"/>
    <property type="match status" value="1"/>
</dbReference>
<dbReference type="PANTHER" id="PTHR23151:SF90">
    <property type="entry name" value="DIHYDROLIPOYLLYSINE-RESIDUE ACETYLTRANSFERASE COMPONENT OF PYRUVATE DEHYDROGENASE COMPLEX, MITOCHONDRIAL-RELATED"/>
    <property type="match status" value="1"/>
</dbReference>
<organism evidence="12 13">
    <name type="scientific">Parvibaculum sedimenti</name>
    <dbReference type="NCBI Taxonomy" id="2608632"/>
    <lineage>
        <taxon>Bacteria</taxon>
        <taxon>Pseudomonadati</taxon>
        <taxon>Pseudomonadota</taxon>
        <taxon>Alphaproteobacteria</taxon>
        <taxon>Hyphomicrobiales</taxon>
        <taxon>Parvibaculaceae</taxon>
        <taxon>Parvibaculum</taxon>
    </lineage>
</organism>
<dbReference type="NCBIfam" id="TIGR01349">
    <property type="entry name" value="PDHac_trf_mito"/>
    <property type="match status" value="1"/>
</dbReference>
<evidence type="ECO:0000313" key="13">
    <source>
        <dbReference type="Proteomes" id="UP000468901"/>
    </source>
</evidence>
<dbReference type="FunFam" id="3.30.559.10:FF:000003">
    <property type="entry name" value="Acetyltransferase component of pyruvate dehydrogenase complex"/>
    <property type="match status" value="1"/>
</dbReference>
<dbReference type="CDD" id="cd06849">
    <property type="entry name" value="lipoyl_domain"/>
    <property type="match status" value="1"/>
</dbReference>
<comment type="catalytic activity">
    <reaction evidence="7 8">
        <text>N(6)-[(R)-dihydrolipoyl]-L-lysyl-[protein] + acetyl-CoA = N(6)-[(R)-S(8)-acetyldihydrolipoyl]-L-lysyl-[protein] + CoA</text>
        <dbReference type="Rhea" id="RHEA:17017"/>
        <dbReference type="Rhea" id="RHEA-COMP:10475"/>
        <dbReference type="Rhea" id="RHEA-COMP:10478"/>
        <dbReference type="ChEBI" id="CHEBI:57287"/>
        <dbReference type="ChEBI" id="CHEBI:57288"/>
        <dbReference type="ChEBI" id="CHEBI:83100"/>
        <dbReference type="ChEBI" id="CHEBI:83111"/>
        <dbReference type="EC" id="2.3.1.12"/>
    </reaction>
</comment>
<dbReference type="PROSITE" id="PS50968">
    <property type="entry name" value="BIOTINYL_LIPOYL"/>
    <property type="match status" value="1"/>
</dbReference>
<dbReference type="InterPro" id="IPR023213">
    <property type="entry name" value="CAT-like_dom_sf"/>
</dbReference>
<dbReference type="InterPro" id="IPR045257">
    <property type="entry name" value="E2/Pdx1"/>
</dbReference>
<dbReference type="Pfam" id="PF00364">
    <property type="entry name" value="Biotin_lipoyl"/>
    <property type="match status" value="1"/>
</dbReference>
<dbReference type="AlphaFoldDB" id="A0A6N6VF17"/>
<feature type="domain" description="Lipoyl-binding" evidence="10">
    <location>
        <begin position="2"/>
        <end position="78"/>
    </location>
</feature>
<dbReference type="RefSeq" id="WP_152216800.1">
    <property type="nucleotide sequence ID" value="NZ_WESC01000011.1"/>
</dbReference>
<dbReference type="GO" id="GO:0004742">
    <property type="term" value="F:dihydrolipoyllysine-residue acetyltransferase activity"/>
    <property type="evidence" value="ECO:0007669"/>
    <property type="project" value="UniProtKB-UniRule"/>
</dbReference>
<keyword evidence="4 8" id="KW-0450">Lipoyl</keyword>
<dbReference type="InterPro" id="IPR001078">
    <property type="entry name" value="2-oxoacid_DH_actylTfrase"/>
</dbReference>
<dbReference type="EC" id="2.3.1.12" evidence="8"/>